<dbReference type="PANTHER" id="PTHR30136">
    <property type="entry name" value="HELIX-TURN-HELIX TRANSCRIPTIONAL REGULATOR, ICLR FAMILY"/>
    <property type="match status" value="1"/>
</dbReference>
<dbReference type="EMBL" id="BAAAPF010000159">
    <property type="protein sequence ID" value="GAA2134442.1"/>
    <property type="molecule type" value="Genomic_DNA"/>
</dbReference>
<proteinExistence type="predicted"/>
<dbReference type="InterPro" id="IPR029016">
    <property type="entry name" value="GAF-like_dom_sf"/>
</dbReference>
<dbReference type="Gene3D" id="3.30.450.40">
    <property type="match status" value="1"/>
</dbReference>
<keyword evidence="2" id="KW-0238">DNA-binding</keyword>
<dbReference type="Pfam" id="PF01614">
    <property type="entry name" value="IclR_C"/>
    <property type="match status" value="1"/>
</dbReference>
<evidence type="ECO:0000259" key="4">
    <source>
        <dbReference type="PROSITE" id="PS51077"/>
    </source>
</evidence>
<dbReference type="PANTHER" id="PTHR30136:SF24">
    <property type="entry name" value="HTH-TYPE TRANSCRIPTIONAL REPRESSOR ALLR"/>
    <property type="match status" value="1"/>
</dbReference>
<dbReference type="InterPro" id="IPR036388">
    <property type="entry name" value="WH-like_DNA-bd_sf"/>
</dbReference>
<dbReference type="SMART" id="SM00346">
    <property type="entry name" value="HTH_ICLR"/>
    <property type="match status" value="1"/>
</dbReference>
<keyword evidence="1" id="KW-0805">Transcription regulation</keyword>
<evidence type="ECO:0000256" key="3">
    <source>
        <dbReference type="ARBA" id="ARBA00023163"/>
    </source>
</evidence>
<evidence type="ECO:0000313" key="6">
    <source>
        <dbReference type="EMBL" id="GAA2134442.1"/>
    </source>
</evidence>
<keyword evidence="7" id="KW-1185">Reference proteome</keyword>
<dbReference type="Proteomes" id="UP001500443">
    <property type="component" value="Unassembled WGS sequence"/>
</dbReference>
<keyword evidence="3" id="KW-0804">Transcription</keyword>
<evidence type="ECO:0000256" key="1">
    <source>
        <dbReference type="ARBA" id="ARBA00023015"/>
    </source>
</evidence>
<dbReference type="SUPFAM" id="SSF46785">
    <property type="entry name" value="Winged helix' DNA-binding domain"/>
    <property type="match status" value="1"/>
</dbReference>
<dbReference type="SUPFAM" id="SSF55781">
    <property type="entry name" value="GAF domain-like"/>
    <property type="match status" value="1"/>
</dbReference>
<name>A0ABP5KMQ8_9ACTN</name>
<feature type="domain" description="HTH iclR-type" evidence="4">
    <location>
        <begin position="11"/>
        <end position="72"/>
    </location>
</feature>
<gene>
    <name evidence="6" type="ORF">GCM10009802_43010</name>
</gene>
<dbReference type="PROSITE" id="PS51077">
    <property type="entry name" value="HTH_ICLR"/>
    <property type="match status" value="1"/>
</dbReference>
<evidence type="ECO:0000256" key="2">
    <source>
        <dbReference type="ARBA" id="ARBA00023125"/>
    </source>
</evidence>
<reference evidence="7" key="1">
    <citation type="journal article" date="2019" name="Int. J. Syst. Evol. Microbiol.">
        <title>The Global Catalogue of Microorganisms (GCM) 10K type strain sequencing project: providing services to taxonomists for standard genome sequencing and annotation.</title>
        <authorList>
            <consortium name="The Broad Institute Genomics Platform"/>
            <consortium name="The Broad Institute Genome Sequencing Center for Infectious Disease"/>
            <person name="Wu L."/>
            <person name="Ma J."/>
        </authorList>
    </citation>
    <scope>NUCLEOTIDE SEQUENCE [LARGE SCALE GENOMIC DNA]</scope>
    <source>
        <strain evidence="7">JCM 15481</strain>
    </source>
</reference>
<dbReference type="Pfam" id="PF09339">
    <property type="entry name" value="HTH_IclR"/>
    <property type="match status" value="1"/>
</dbReference>
<evidence type="ECO:0000313" key="7">
    <source>
        <dbReference type="Proteomes" id="UP001500443"/>
    </source>
</evidence>
<dbReference type="InterPro" id="IPR036390">
    <property type="entry name" value="WH_DNA-bd_sf"/>
</dbReference>
<accession>A0ABP5KMQ8</accession>
<protein>
    <submittedName>
        <fullName evidence="6">IclR family transcriptional regulator</fullName>
    </submittedName>
</protein>
<dbReference type="InterPro" id="IPR005471">
    <property type="entry name" value="Tscrpt_reg_IclR_N"/>
</dbReference>
<dbReference type="InterPro" id="IPR050707">
    <property type="entry name" value="HTH_MetabolicPath_Reg"/>
</dbReference>
<feature type="domain" description="IclR-ED" evidence="5">
    <location>
        <begin position="73"/>
        <end position="251"/>
    </location>
</feature>
<dbReference type="InterPro" id="IPR014757">
    <property type="entry name" value="Tscrpt_reg_IclR_C"/>
</dbReference>
<organism evidence="6 7">
    <name type="scientific">Streptomyces synnematoformans</name>
    <dbReference type="NCBI Taxonomy" id="415721"/>
    <lineage>
        <taxon>Bacteria</taxon>
        <taxon>Bacillati</taxon>
        <taxon>Actinomycetota</taxon>
        <taxon>Actinomycetes</taxon>
        <taxon>Kitasatosporales</taxon>
        <taxon>Streptomycetaceae</taxon>
        <taxon>Streptomyces</taxon>
    </lineage>
</organism>
<dbReference type="Gene3D" id="1.10.10.10">
    <property type="entry name" value="Winged helix-like DNA-binding domain superfamily/Winged helix DNA-binding domain"/>
    <property type="match status" value="1"/>
</dbReference>
<dbReference type="PROSITE" id="PS51078">
    <property type="entry name" value="ICLR_ED"/>
    <property type="match status" value="1"/>
</dbReference>
<evidence type="ECO:0000259" key="5">
    <source>
        <dbReference type="PROSITE" id="PS51078"/>
    </source>
</evidence>
<comment type="caution">
    <text evidence="6">The sequence shown here is derived from an EMBL/GenBank/DDBJ whole genome shotgun (WGS) entry which is preliminary data.</text>
</comment>
<sequence>MSEGRERTPGVDSARRVLKILLLFTEKGPELSVEEIAHSVGISVPSAYRFVSLLREMDMVEDNGGGTYVLSPRIFLLARSAEQAFPVSRVLRPLVERLSKETGEAALVIRRVGDFATCVEMSHPEHTIRLSFEPGQIMSLHRGAGPKVLLAAMGEEWARHYFERLRPAPSPAERDSVLAEVQAVAAQGWSKSEAEVDEGVWAVAAPIGVGEKVVAAVTVAGPHFRIDDERAGHITERVVAAAAELSDSLSTWRR</sequence>